<dbReference type="PANTHER" id="PTHR45586">
    <property type="entry name" value="TPR REPEAT-CONTAINING PROTEIN PA4667"/>
    <property type="match status" value="1"/>
</dbReference>
<dbReference type="InterPro" id="IPR019734">
    <property type="entry name" value="TPR_rpt"/>
</dbReference>
<dbReference type="GO" id="GO:0004519">
    <property type="term" value="F:endonuclease activity"/>
    <property type="evidence" value="ECO:0007669"/>
    <property type="project" value="UniProtKB-KW"/>
</dbReference>
<dbReference type="Pfam" id="PF04471">
    <property type="entry name" value="Mrr_cat"/>
    <property type="match status" value="1"/>
</dbReference>
<dbReference type="Gene3D" id="1.25.40.10">
    <property type="entry name" value="Tetratricopeptide repeat domain"/>
    <property type="match status" value="1"/>
</dbReference>
<organism evidence="5 6">
    <name type="scientific">Spirochaeta africana (strain ATCC 700263 / DSM 8902 / Z-7692)</name>
    <dbReference type="NCBI Taxonomy" id="889378"/>
    <lineage>
        <taxon>Bacteria</taxon>
        <taxon>Pseudomonadati</taxon>
        <taxon>Spirochaetota</taxon>
        <taxon>Spirochaetia</taxon>
        <taxon>Spirochaetales</taxon>
        <taxon>Spirochaetaceae</taxon>
        <taxon>Spirochaeta</taxon>
    </lineage>
</organism>
<evidence type="ECO:0000313" key="5">
    <source>
        <dbReference type="EMBL" id="AFG38760.1"/>
    </source>
</evidence>
<dbReference type="STRING" id="889378.Spiaf_2736"/>
<keyword evidence="5" id="KW-0378">Hydrolase</keyword>
<keyword evidence="5" id="KW-0255">Endonuclease</keyword>
<feature type="repeat" description="TPR" evidence="3">
    <location>
        <begin position="134"/>
        <end position="167"/>
    </location>
</feature>
<dbReference type="AlphaFoldDB" id="H9UML7"/>
<gene>
    <name evidence="5" type="ordered locus">Spiaf_2736</name>
</gene>
<name>H9UML7_SPIAZ</name>
<reference evidence="6" key="1">
    <citation type="journal article" date="2013" name="Stand. Genomic Sci.">
        <title>Complete genome sequence of the halophilic bacterium Spirochaeta africana type strain (Z-7692(T)) from the alkaline Lake Magadi in the East African Rift.</title>
        <authorList>
            <person name="Liolos K."/>
            <person name="Abt B."/>
            <person name="Scheuner C."/>
            <person name="Teshima H."/>
            <person name="Held B."/>
            <person name="Lapidus A."/>
            <person name="Nolan M."/>
            <person name="Lucas S."/>
            <person name="Deshpande S."/>
            <person name="Cheng J.F."/>
            <person name="Tapia R."/>
            <person name="Goodwin L.A."/>
            <person name="Pitluck S."/>
            <person name="Pagani I."/>
            <person name="Ivanova N."/>
            <person name="Mavromatis K."/>
            <person name="Mikhailova N."/>
            <person name="Huntemann M."/>
            <person name="Pati A."/>
            <person name="Chen A."/>
            <person name="Palaniappan K."/>
            <person name="Land M."/>
            <person name="Rohde M."/>
            <person name="Tindall B.J."/>
            <person name="Detter J.C."/>
            <person name="Goker M."/>
            <person name="Bristow J."/>
            <person name="Eisen J.A."/>
            <person name="Markowitz V."/>
            <person name="Hugenholtz P."/>
            <person name="Woyke T."/>
            <person name="Klenk H.P."/>
            <person name="Kyrpides N.C."/>
        </authorList>
    </citation>
    <scope>NUCLEOTIDE SEQUENCE</scope>
    <source>
        <strain evidence="6">ATCC 700263 / DSM 8902 / Z-7692</strain>
    </source>
</reference>
<dbReference type="Pfam" id="PF14559">
    <property type="entry name" value="TPR_19"/>
    <property type="match status" value="1"/>
</dbReference>
<dbReference type="PROSITE" id="PS50005">
    <property type="entry name" value="TPR"/>
    <property type="match status" value="2"/>
</dbReference>
<dbReference type="PATRIC" id="fig|889378.3.peg.2709"/>
<dbReference type="InterPro" id="IPR011990">
    <property type="entry name" value="TPR-like_helical_dom_sf"/>
</dbReference>
<evidence type="ECO:0000256" key="3">
    <source>
        <dbReference type="PROSITE-ProRule" id="PRU00339"/>
    </source>
</evidence>
<keyword evidence="5" id="KW-0540">Nuclease</keyword>
<dbReference type="KEGG" id="sfc:Spiaf_2736"/>
<evidence type="ECO:0000256" key="1">
    <source>
        <dbReference type="ARBA" id="ARBA00022737"/>
    </source>
</evidence>
<evidence type="ECO:0000256" key="2">
    <source>
        <dbReference type="ARBA" id="ARBA00022803"/>
    </source>
</evidence>
<dbReference type="SMART" id="SM00028">
    <property type="entry name" value="TPR"/>
    <property type="match status" value="5"/>
</dbReference>
<dbReference type="PANTHER" id="PTHR45586:SF1">
    <property type="entry name" value="LIPOPOLYSACCHARIDE ASSEMBLY PROTEIN B"/>
    <property type="match status" value="1"/>
</dbReference>
<dbReference type="EMBL" id="CP003282">
    <property type="protein sequence ID" value="AFG38760.1"/>
    <property type="molecule type" value="Genomic_DNA"/>
</dbReference>
<keyword evidence="1" id="KW-0677">Repeat</keyword>
<dbReference type="Proteomes" id="UP000007383">
    <property type="component" value="Chromosome"/>
</dbReference>
<dbReference type="eggNOG" id="COG0457">
    <property type="taxonomic scope" value="Bacteria"/>
</dbReference>
<evidence type="ECO:0000313" key="6">
    <source>
        <dbReference type="Proteomes" id="UP000007383"/>
    </source>
</evidence>
<keyword evidence="2 3" id="KW-0802">TPR repeat</keyword>
<dbReference type="InterPro" id="IPR051012">
    <property type="entry name" value="CellSynth/LPSAsmb/PSIAsmb"/>
</dbReference>
<evidence type="ECO:0000259" key="4">
    <source>
        <dbReference type="Pfam" id="PF04471"/>
    </source>
</evidence>
<accession>H9UML7</accession>
<feature type="repeat" description="TPR" evidence="3">
    <location>
        <begin position="168"/>
        <end position="201"/>
    </location>
</feature>
<proteinExistence type="predicted"/>
<protein>
    <submittedName>
        <fullName evidence="5">Restriction endonuclease</fullName>
    </submittedName>
</protein>
<sequence>MGITVAIIILAVVIFLLLAVTLAVRNSDPGGGKRASRKRNKDAATLMKEAKKKLASNPKDADALLTMADIHFEEGAWEKCFRTYEILIDLSPSHPQIPEFHVTLRHALAAMKLKRYEDAYKSMVVARTLQADQFDVNYNLGFLEYQRKNYEKAIQLLRAAETQEPEHIDTRRYLGQAYAKAKKYKDAINRLKSVVDAQPDDKASLFIMAQCFYDSGQNEKALRIFSHLRPDPKWGPQASLYAGTINVKLRRYEQAQLDFEIGLRHQQIPTDIMLELKYRLAAAYSRNQELDRALPLLHEIRNTNPNYKDVQAQIASASELHQNRNLQTYLIAPPSEFVTLCRKLTSSYFPQSQTKITDISVQKSEYTDILAEIETSKWMDVILFRFIRSTGQVGEFMLRDFHGRIKECKAGRGLCFTAGKFTEGAEAFVEARLIDLIPKDELLKRLRALSRR</sequence>
<keyword evidence="6" id="KW-1185">Reference proteome</keyword>
<dbReference type="InterPro" id="IPR007560">
    <property type="entry name" value="Restrct_endonuc_IV_Mrr"/>
</dbReference>
<dbReference type="GO" id="GO:0003677">
    <property type="term" value="F:DNA binding"/>
    <property type="evidence" value="ECO:0007669"/>
    <property type="project" value="InterPro"/>
</dbReference>
<dbReference type="HOGENOM" id="CLU_599761_0_0_12"/>
<feature type="domain" description="Restriction endonuclease type IV Mrr" evidence="4">
    <location>
        <begin position="356"/>
        <end position="444"/>
    </location>
</feature>
<dbReference type="GO" id="GO:0009307">
    <property type="term" value="P:DNA restriction-modification system"/>
    <property type="evidence" value="ECO:0007669"/>
    <property type="project" value="InterPro"/>
</dbReference>
<dbReference type="RefSeq" id="WP_014456742.1">
    <property type="nucleotide sequence ID" value="NC_017098.1"/>
</dbReference>
<dbReference type="SUPFAM" id="SSF48452">
    <property type="entry name" value="TPR-like"/>
    <property type="match status" value="2"/>
</dbReference>